<evidence type="ECO:0000256" key="1">
    <source>
        <dbReference type="ARBA" id="ARBA00022448"/>
    </source>
</evidence>
<dbReference type="EMBL" id="AP011532">
    <property type="protein sequence ID" value="BAI63076.1"/>
    <property type="molecule type" value="Genomic_DNA"/>
</dbReference>
<evidence type="ECO:0000256" key="2">
    <source>
        <dbReference type="ARBA" id="ARBA00022884"/>
    </source>
</evidence>
<keyword evidence="1 4" id="KW-0813">Transport</keyword>
<comment type="subunit">
    <text evidence="4">Homodimer. Interacts with the ribosome. Binds ribosomal RNA.</text>
</comment>
<dbReference type="OrthoDB" id="53273at2157"/>
<dbReference type="GeneID" id="8682638"/>
<sequence length="117" mass="12897">MFPGMGGKVNPRQLERQMKSMGIDMYEIEGVKQVIIKTADKDIVFNDAQVTVIDARGQKMYQLVGTPEERPLEKEIPEADITLVAQQAGVPKELAKQALKDTKGDLAEAILKLSGNK</sequence>
<dbReference type="InterPro" id="IPR044034">
    <property type="entry name" value="NAC-like_UBA"/>
</dbReference>
<dbReference type="NCBIfam" id="TIGR00264">
    <property type="entry name" value="archaeal-type nascent polypeptide-associated complex protein"/>
    <property type="match status" value="1"/>
</dbReference>
<dbReference type="Pfam" id="PF19026">
    <property type="entry name" value="UBA_HYPK"/>
    <property type="match status" value="1"/>
</dbReference>
<dbReference type="GO" id="GO:0015031">
    <property type="term" value="P:protein transport"/>
    <property type="evidence" value="ECO:0007669"/>
    <property type="project" value="UniProtKB-UniRule"/>
</dbReference>
<keyword evidence="8" id="KW-1185">Reference proteome</keyword>
<dbReference type="InterPro" id="IPR002715">
    <property type="entry name" value="Nas_poly-pep-assoc_cplx_dom"/>
</dbReference>
<dbReference type="InParanoid" id="D1Z304"/>
<dbReference type="InterPro" id="IPR038187">
    <property type="entry name" value="NAC_A/B_dom_sf"/>
</dbReference>
<proteinExistence type="inferred from homology"/>
<dbReference type="Pfam" id="PF01849">
    <property type="entry name" value="NAC"/>
    <property type="match status" value="1"/>
</dbReference>
<feature type="domain" description="NAC-A/B" evidence="6">
    <location>
        <begin position="8"/>
        <end position="76"/>
    </location>
</feature>
<keyword evidence="3 4" id="KW-0653">Protein transport</keyword>
<dbReference type="Gene3D" id="1.10.8.10">
    <property type="entry name" value="DNA helicase RuvA subunit, C-terminal domain"/>
    <property type="match status" value="1"/>
</dbReference>
<dbReference type="STRING" id="304371.MCP_3004"/>
<evidence type="ECO:0000256" key="4">
    <source>
        <dbReference type="HAMAP-Rule" id="MF_00814"/>
    </source>
</evidence>
<dbReference type="SMART" id="SM01407">
    <property type="entry name" value="NAC"/>
    <property type="match status" value="1"/>
</dbReference>
<evidence type="ECO:0000313" key="7">
    <source>
        <dbReference type="EMBL" id="BAI63076.1"/>
    </source>
</evidence>
<reference evidence="8" key="3">
    <citation type="journal article" date="2011" name="PLoS ONE">
        <title>Genome sequence of a mesophilic hydrogenotrophic methanogen Methanocella paludicola, the first cultivated representative of the order Methanocellales.</title>
        <authorList>
            <person name="Sakai S."/>
            <person name="Takaki Y."/>
            <person name="Shimamura S."/>
            <person name="Sekine M."/>
            <person name="Tajima T."/>
            <person name="Kosugi H."/>
            <person name="Ichikawa N."/>
            <person name="Tasumi E."/>
            <person name="Hiraki A.T."/>
            <person name="Shimizu A."/>
            <person name="Kato Y."/>
            <person name="Nishiko R."/>
            <person name="Mori K."/>
            <person name="Fujita N."/>
            <person name="Imachi H."/>
            <person name="Takai K."/>
        </authorList>
    </citation>
    <scope>NUCLEOTIDE SEQUENCE [LARGE SCALE GENOMIC DNA]</scope>
    <source>
        <strain evidence="8">DSM 17711 / JCM 13418 / NBRC 101707 / SANAE</strain>
    </source>
</reference>
<dbReference type="PROSITE" id="PS51151">
    <property type="entry name" value="NAC_AB"/>
    <property type="match status" value="1"/>
</dbReference>
<gene>
    <name evidence="4 7" type="primary">nac</name>
    <name evidence="7" type="ordered locus">MCP_3004</name>
</gene>
<dbReference type="FunCoup" id="D1Z304">
    <property type="interactions" value="71"/>
</dbReference>
<evidence type="ECO:0000256" key="5">
    <source>
        <dbReference type="NCBIfam" id="TIGR00264"/>
    </source>
</evidence>
<comment type="similarity">
    <text evidence="4">Belongs to the NAC-alpha family.</text>
</comment>
<dbReference type="eggNOG" id="arCOG04061">
    <property type="taxonomic scope" value="Archaea"/>
</dbReference>
<dbReference type="KEGG" id="mpd:MCP_3004"/>
<dbReference type="AlphaFoldDB" id="D1Z304"/>
<dbReference type="InterPro" id="IPR005231">
    <property type="entry name" value="NAC_arc"/>
</dbReference>
<evidence type="ECO:0000313" key="8">
    <source>
        <dbReference type="Proteomes" id="UP000001882"/>
    </source>
</evidence>
<organism evidence="7 8">
    <name type="scientific">Methanocella paludicola (strain DSM 17711 / JCM 13418 / NBRC 101707 / SANAE)</name>
    <dbReference type="NCBI Taxonomy" id="304371"/>
    <lineage>
        <taxon>Archaea</taxon>
        <taxon>Methanobacteriati</taxon>
        <taxon>Methanobacteriota</taxon>
        <taxon>Stenosarchaea group</taxon>
        <taxon>Methanomicrobia</taxon>
        <taxon>Methanocellales</taxon>
        <taxon>Methanocellaceae</taxon>
        <taxon>Methanocella</taxon>
    </lineage>
</organism>
<reference evidence="7 8" key="1">
    <citation type="journal article" date="2007" name="Appl. Environ. Microbiol.">
        <title>Isolation of key methanogens for global methane emission from rice paddy fields: a novel isolate affiliated with the clone cluster rice cluster I.</title>
        <authorList>
            <person name="Sakai S."/>
            <person name="Imachi H."/>
            <person name="Sekiguchi Y."/>
            <person name="Ohashi A."/>
            <person name="Harada H."/>
            <person name="Kamagata Y."/>
        </authorList>
    </citation>
    <scope>NUCLEOTIDE SEQUENCE [LARGE SCALE GENOMIC DNA]</scope>
    <source>
        <strain evidence="8">DSM 17711 / JCM 13418 / NBRC 101707 / SANAE</strain>
    </source>
</reference>
<evidence type="ECO:0000259" key="6">
    <source>
        <dbReference type="PROSITE" id="PS51151"/>
    </source>
</evidence>
<reference evidence="7 8" key="2">
    <citation type="journal article" date="2008" name="Int. J. Syst. Evol. Microbiol.">
        <title>Methanocella paludicola gen. nov., sp. nov., a methane-producing archaeon, the first isolate of the lineage 'Rice Cluster I', and proposal of the new archaeal order Methanocellales ord. nov.</title>
        <authorList>
            <person name="Sakai S."/>
            <person name="Imachi H."/>
            <person name="Hanada S."/>
            <person name="Ohashi A."/>
            <person name="Harada H."/>
            <person name="Kamagata Y."/>
        </authorList>
    </citation>
    <scope>NUCLEOTIDE SEQUENCE [LARGE SCALE GENOMIC DNA]</scope>
    <source>
        <strain evidence="8">DSM 17711 / JCM 13418 / NBRC 101707 / SANAE</strain>
    </source>
</reference>
<accession>D1Z304</accession>
<comment type="function">
    <text evidence="4">Contacts the emerging nascent chain on the ribosome.</text>
</comment>
<evidence type="ECO:0000256" key="3">
    <source>
        <dbReference type="ARBA" id="ARBA00022927"/>
    </source>
</evidence>
<dbReference type="GO" id="GO:0003723">
    <property type="term" value="F:RNA binding"/>
    <property type="evidence" value="ECO:0007669"/>
    <property type="project" value="UniProtKB-UniRule"/>
</dbReference>
<dbReference type="Proteomes" id="UP000001882">
    <property type="component" value="Chromosome"/>
</dbReference>
<dbReference type="HAMAP" id="MF_00814">
    <property type="entry name" value="NAC_arch"/>
    <property type="match status" value="1"/>
</dbReference>
<dbReference type="CDD" id="cd14359">
    <property type="entry name" value="UBA_AeNAC"/>
    <property type="match status" value="1"/>
</dbReference>
<dbReference type="RefSeq" id="WP_012901745.1">
    <property type="nucleotide sequence ID" value="NC_013665.1"/>
</dbReference>
<keyword evidence="2 4" id="KW-0694">RNA-binding</keyword>
<protein>
    <recommendedName>
        <fullName evidence="4 5">Nascent polypeptide-associated complex protein</fullName>
    </recommendedName>
</protein>
<dbReference type="Gene3D" id="2.20.70.30">
    <property type="entry name" value="Nascent polypeptide-associated complex domain"/>
    <property type="match status" value="1"/>
</dbReference>
<name>D1Z304_METPS</name>